<proteinExistence type="predicted"/>
<feature type="compositionally biased region" description="Basic and acidic residues" evidence="1">
    <location>
        <begin position="197"/>
        <end position="207"/>
    </location>
</feature>
<dbReference type="STRING" id="1278073.MYSTI_04279"/>
<keyword evidence="3" id="KW-1185">Reference proteome</keyword>
<evidence type="ECO:0000313" key="3">
    <source>
        <dbReference type="Proteomes" id="UP000011131"/>
    </source>
</evidence>
<dbReference type="Proteomes" id="UP000011131">
    <property type="component" value="Chromosome"/>
</dbReference>
<feature type="region of interest" description="Disordered" evidence="1">
    <location>
        <begin position="197"/>
        <end position="216"/>
    </location>
</feature>
<evidence type="ECO:0000256" key="1">
    <source>
        <dbReference type="SAM" id="MobiDB-lite"/>
    </source>
</evidence>
<accession>L7UDA0</accession>
<dbReference type="HOGENOM" id="CLU_1145676_0_0_7"/>
<dbReference type="OrthoDB" id="5509019at2"/>
<sequence length="226" mass="24229">MTQIKSPQGFISTLQTALKSASTGGKAVGVPALKKALQGTDVGGLSPQQKNLVRDAFEQVKLTPKARELADRFVSGKDIGFKPRENGGMVKVMMDDPTRGSKMPDIKPPQDGTGIVKVMMDDPTRGSKLPELKPLPDGGMVKVMMDDPTRGSKMPDIKPPQDGTGIVKVMMDDPTRGSKLPELKPLQEGGIVKVMMDDPTRGSKMPDIKPPQDGTGILKVRMDSPV</sequence>
<dbReference type="KEGG" id="msd:MYSTI_04279"/>
<evidence type="ECO:0000313" key="2">
    <source>
        <dbReference type="EMBL" id="AGC45577.1"/>
    </source>
</evidence>
<protein>
    <submittedName>
        <fullName evidence="2">Uncharacterized protein</fullName>
    </submittedName>
</protein>
<reference evidence="2 3" key="1">
    <citation type="journal article" date="2013" name="Genome Announc.">
        <title>Complete genome sequence of Myxococcus stipitatus strain DSM 14675, a fruiting myxobacterium.</title>
        <authorList>
            <person name="Huntley S."/>
            <person name="Kneip S."/>
            <person name="Treuner-Lange A."/>
            <person name="Sogaard-Andersen L."/>
        </authorList>
    </citation>
    <scope>NUCLEOTIDE SEQUENCE [LARGE SCALE GENOMIC DNA]</scope>
    <source>
        <strain evidence="3">DSM 14675 / JCM 12634 / Mx s8</strain>
    </source>
</reference>
<gene>
    <name evidence="2" type="ordered locus">MYSTI_04279</name>
</gene>
<dbReference type="EMBL" id="CP004025">
    <property type="protein sequence ID" value="AGC45577.1"/>
    <property type="molecule type" value="Genomic_DNA"/>
</dbReference>
<organism evidence="2 3">
    <name type="scientific">Myxococcus stipitatus (strain DSM 14675 / JCM 12634 / Mx s8)</name>
    <dbReference type="NCBI Taxonomy" id="1278073"/>
    <lineage>
        <taxon>Bacteria</taxon>
        <taxon>Pseudomonadati</taxon>
        <taxon>Myxococcota</taxon>
        <taxon>Myxococcia</taxon>
        <taxon>Myxococcales</taxon>
        <taxon>Cystobacterineae</taxon>
        <taxon>Myxococcaceae</taxon>
        <taxon>Myxococcus</taxon>
    </lineage>
</organism>
<name>L7UDA0_MYXSD</name>
<dbReference type="RefSeq" id="WP_015349837.1">
    <property type="nucleotide sequence ID" value="NC_020126.1"/>
</dbReference>
<dbReference type="PATRIC" id="fig|1278073.3.peg.4350"/>
<dbReference type="AlphaFoldDB" id="L7UDA0"/>